<evidence type="ECO:0000313" key="2">
    <source>
        <dbReference type="Proteomes" id="UP001501391"/>
    </source>
</evidence>
<proteinExistence type="predicted"/>
<comment type="caution">
    <text evidence="1">The sequence shown here is derived from an EMBL/GenBank/DDBJ whole genome shotgun (WGS) entry which is preliminary data.</text>
</comment>
<sequence>MINTRVYGYLTDDGTQTIGGTITASGGRYDDIKAIQWDDGITSHVAEHDRGITWDYED</sequence>
<name>A0ABN3BUL0_9ACTN</name>
<reference evidence="1 2" key="1">
    <citation type="journal article" date="2019" name="Int. J. Syst. Evol. Microbiol.">
        <title>The Global Catalogue of Microorganisms (GCM) 10K type strain sequencing project: providing services to taxonomists for standard genome sequencing and annotation.</title>
        <authorList>
            <consortium name="The Broad Institute Genomics Platform"/>
            <consortium name="The Broad Institute Genome Sequencing Center for Infectious Disease"/>
            <person name="Wu L."/>
            <person name="Ma J."/>
        </authorList>
    </citation>
    <scope>NUCLEOTIDE SEQUENCE [LARGE SCALE GENOMIC DNA]</scope>
    <source>
        <strain evidence="1 2">JCM 14924</strain>
    </source>
</reference>
<keyword evidence="2" id="KW-1185">Reference proteome</keyword>
<evidence type="ECO:0000313" key="1">
    <source>
        <dbReference type="EMBL" id="GAA2199910.1"/>
    </source>
</evidence>
<organism evidence="1 2">
    <name type="scientific">Streptomyces bangladeshensis</name>
    <dbReference type="NCBI Taxonomy" id="295352"/>
    <lineage>
        <taxon>Bacteria</taxon>
        <taxon>Bacillati</taxon>
        <taxon>Actinomycetota</taxon>
        <taxon>Actinomycetes</taxon>
        <taxon>Kitasatosporales</taxon>
        <taxon>Streptomycetaceae</taxon>
        <taxon>Streptomyces</taxon>
    </lineage>
</organism>
<dbReference type="Proteomes" id="UP001501391">
    <property type="component" value="Unassembled WGS sequence"/>
</dbReference>
<accession>A0ABN3BUL0</accession>
<dbReference type="EMBL" id="BAAAOQ010000016">
    <property type="protein sequence ID" value="GAA2199910.1"/>
    <property type="molecule type" value="Genomic_DNA"/>
</dbReference>
<gene>
    <name evidence="1" type="ORF">GCM10009787_48750</name>
</gene>
<protein>
    <submittedName>
        <fullName evidence="1">Uncharacterized protein</fullName>
    </submittedName>
</protein>
<dbReference type="RefSeq" id="WP_189396986.1">
    <property type="nucleotide sequence ID" value="NZ_BAAAOQ010000016.1"/>
</dbReference>